<dbReference type="Gene3D" id="2.60.40.2700">
    <property type="match status" value="1"/>
</dbReference>
<dbReference type="InterPro" id="IPR056284">
    <property type="entry name" value="AIR9-like_A9"/>
</dbReference>
<gene>
    <name evidence="5" type="ORF">V5N11_008890</name>
</gene>
<feature type="compositionally biased region" description="Basic and acidic residues" evidence="2">
    <location>
        <begin position="1"/>
        <end position="11"/>
    </location>
</feature>
<evidence type="ECO:0000259" key="4">
    <source>
        <dbReference type="Pfam" id="PF23197"/>
    </source>
</evidence>
<feature type="domain" description="AIR9-like A9" evidence="4">
    <location>
        <begin position="500"/>
        <end position="582"/>
    </location>
</feature>
<evidence type="ECO:0000256" key="1">
    <source>
        <dbReference type="SAM" id="Coils"/>
    </source>
</evidence>
<feature type="region of interest" description="Disordered" evidence="2">
    <location>
        <begin position="382"/>
        <end position="401"/>
    </location>
</feature>
<dbReference type="Proteomes" id="UP001558713">
    <property type="component" value="Unassembled WGS sequence"/>
</dbReference>
<comment type="caution">
    <text evidence="5">The sequence shown here is derived from an EMBL/GenBank/DDBJ whole genome shotgun (WGS) entry which is preliminary data.</text>
</comment>
<feature type="region of interest" description="Disordered" evidence="2">
    <location>
        <begin position="465"/>
        <end position="497"/>
    </location>
</feature>
<feature type="compositionally biased region" description="Low complexity" evidence="2">
    <location>
        <begin position="469"/>
        <end position="480"/>
    </location>
</feature>
<accession>A0ABD1A2T5</accession>
<evidence type="ECO:0000313" key="6">
    <source>
        <dbReference type="Proteomes" id="UP001558713"/>
    </source>
</evidence>
<dbReference type="InterPro" id="IPR055474">
    <property type="entry name" value="DUF7046"/>
</dbReference>
<dbReference type="FunFam" id="2.60.40.2700:FF:000001">
    <property type="entry name" value="Transmembrane protein"/>
    <property type="match status" value="1"/>
</dbReference>
<feature type="compositionally biased region" description="Polar residues" evidence="2">
    <location>
        <begin position="20"/>
        <end position="31"/>
    </location>
</feature>
<sequence length="717" mass="79993">MENGHEKRLAERFSGVGLADSSNSPENEFKNDNFSQVIKAVESAGTMIKQQVKETSSLKAELERTNLELARYKSDESLPQTFNLGDHSKTTSVSRLVHPHVNANGKEPTVSDRFESHSEGNMNYGIFRGAVDGAGPSQFDFSSARSSSPMGMRLEREHATHINSPAHGSMAVPEVNQTGNAGNQDLIRKVKENEQESLQLRKYLTYCSVKEAQIRNEKYVLEKRIAYMRLAYDQQQQELNEATSKALSYRQEIIEENVRLTYALQATQQESSTFVSYLLPLLSEYSLQPQVSDAQSIVSNVKVLFKHLQEKLLLTEMIFSDIFLNLTKLKKSEYQSAPWQSDVNCSNDSPYAPSRSAGVALTHSTKDSLYSHNHTIKDWNLERQRQNEPSGSAVRNHNLDDSSRFSPLVNRQLAASVMPVQPGTSEDEFPGLKQVDETQPKDVQFREPISKTVVDDANNPPFVFAFDDPSSSNSPLLSPVLEERSSSVSEAGDDDPLPAVENLQISGEPYPGNELQACGYSINGTTSCNFEWVCHLEDGSVNYIDGAKQPNYLVTADDVDLYLAIEVQPLDDRNRKGKLVKVFANDNRKIACYPEMQSNIEKTLRSGHASYKVSLATGFLDIWEAATLSIKREGYSIKCNDDLPIAEKFSASTAVIIPFGQPAELVITGSDGSEHSLRVDNESTELSCSRDELVLILRLFITKALQRKKGKKRVFLF</sequence>
<name>A0ABD1A2T5_CARAN</name>
<reference evidence="5 6" key="1">
    <citation type="submission" date="2024-04" db="EMBL/GenBank/DDBJ databases">
        <title>Genome assembly C_amara_ONT_v2.</title>
        <authorList>
            <person name="Yant L."/>
            <person name="Moore C."/>
            <person name="Slenker M."/>
        </authorList>
    </citation>
    <scope>NUCLEOTIDE SEQUENCE [LARGE SCALE GENOMIC DNA]</scope>
    <source>
        <tissue evidence="5">Leaf</tissue>
    </source>
</reference>
<protein>
    <submittedName>
        <fullName evidence="5">Uncharacterized protein</fullName>
    </submittedName>
</protein>
<dbReference type="AlphaFoldDB" id="A0ABD1A2T5"/>
<organism evidence="5 6">
    <name type="scientific">Cardamine amara subsp. amara</name>
    <dbReference type="NCBI Taxonomy" id="228776"/>
    <lineage>
        <taxon>Eukaryota</taxon>
        <taxon>Viridiplantae</taxon>
        <taxon>Streptophyta</taxon>
        <taxon>Embryophyta</taxon>
        <taxon>Tracheophyta</taxon>
        <taxon>Spermatophyta</taxon>
        <taxon>Magnoliopsida</taxon>
        <taxon>eudicotyledons</taxon>
        <taxon>Gunneridae</taxon>
        <taxon>Pentapetalae</taxon>
        <taxon>rosids</taxon>
        <taxon>malvids</taxon>
        <taxon>Brassicales</taxon>
        <taxon>Brassicaceae</taxon>
        <taxon>Cardamineae</taxon>
        <taxon>Cardamine</taxon>
    </lineage>
</organism>
<dbReference type="Pfam" id="PF23197">
    <property type="entry name" value="IG_AIR9"/>
    <property type="match status" value="1"/>
</dbReference>
<feature type="region of interest" description="Disordered" evidence="2">
    <location>
        <begin position="1"/>
        <end position="31"/>
    </location>
</feature>
<keyword evidence="6" id="KW-1185">Reference proteome</keyword>
<dbReference type="PANTHER" id="PTHR31149">
    <property type="entry name" value="EXPRESSED PROTEIN"/>
    <property type="match status" value="1"/>
</dbReference>
<feature type="domain" description="DUF7046" evidence="3">
    <location>
        <begin position="617"/>
        <end position="712"/>
    </location>
</feature>
<evidence type="ECO:0000259" key="3">
    <source>
        <dbReference type="Pfam" id="PF23080"/>
    </source>
</evidence>
<dbReference type="EMBL" id="JBANAX010000595">
    <property type="protein sequence ID" value="KAL1201142.1"/>
    <property type="molecule type" value="Genomic_DNA"/>
</dbReference>
<dbReference type="Pfam" id="PF23080">
    <property type="entry name" value="DUF7046"/>
    <property type="match status" value="1"/>
</dbReference>
<dbReference type="PANTHER" id="PTHR31149:SF10">
    <property type="entry name" value="OS05G0100900 PROTEIN"/>
    <property type="match status" value="1"/>
</dbReference>
<proteinExistence type="predicted"/>
<evidence type="ECO:0000256" key="2">
    <source>
        <dbReference type="SAM" id="MobiDB-lite"/>
    </source>
</evidence>
<evidence type="ECO:0000313" key="5">
    <source>
        <dbReference type="EMBL" id="KAL1201142.1"/>
    </source>
</evidence>
<feature type="coiled-coil region" evidence="1">
    <location>
        <begin position="48"/>
        <end position="75"/>
    </location>
</feature>
<feature type="region of interest" description="Disordered" evidence="2">
    <location>
        <begin position="420"/>
        <end position="441"/>
    </location>
</feature>
<keyword evidence="1" id="KW-0175">Coiled coil</keyword>